<gene>
    <name evidence="2" type="ORF">EHQ23_10725</name>
    <name evidence="3" type="ORF">EHQ26_12325</name>
</gene>
<feature type="transmembrane region" description="Helical" evidence="1">
    <location>
        <begin position="152"/>
        <end position="169"/>
    </location>
</feature>
<dbReference type="Proteomes" id="UP000297394">
    <property type="component" value="Unassembled WGS sequence"/>
</dbReference>
<reference evidence="3" key="1">
    <citation type="submission" date="2018-10" db="EMBL/GenBank/DDBJ databases">
        <authorList>
            <person name="Vincent A.T."/>
            <person name="Schiettekatte O."/>
            <person name="Bourhy P."/>
            <person name="Veyrier F.J."/>
            <person name="Picardeau M."/>
        </authorList>
    </citation>
    <scope>NUCLEOTIDE SEQUENCE</scope>
    <source>
        <strain evidence="3">201800281</strain>
    </source>
</reference>
<proteinExistence type="predicted"/>
<feature type="transmembrane region" description="Helical" evidence="1">
    <location>
        <begin position="247"/>
        <end position="266"/>
    </location>
</feature>
<name>A0A4R9IMP4_9LEPT</name>
<organism evidence="2 4">
    <name type="scientific">Leptospira bourretii</name>
    <dbReference type="NCBI Taxonomy" id="2484962"/>
    <lineage>
        <taxon>Bacteria</taxon>
        <taxon>Pseudomonadati</taxon>
        <taxon>Spirochaetota</taxon>
        <taxon>Spirochaetia</taxon>
        <taxon>Leptospirales</taxon>
        <taxon>Leptospiraceae</taxon>
        <taxon>Leptospira</taxon>
    </lineage>
</organism>
<evidence type="ECO:0000313" key="5">
    <source>
        <dbReference type="Proteomes" id="UP000297918"/>
    </source>
</evidence>
<evidence type="ECO:0000313" key="4">
    <source>
        <dbReference type="Proteomes" id="UP000297394"/>
    </source>
</evidence>
<dbReference type="AlphaFoldDB" id="A0A4R9IMP4"/>
<evidence type="ECO:0000313" key="2">
    <source>
        <dbReference type="EMBL" id="TGK85137.1"/>
    </source>
</evidence>
<sequence>MNIQKSPPSNPLSLTRGTKNIIELFGRSKSITNLMINFWQHKTKIRILKFWIKFCYFAFFFGAILLISNQKALPVISWMNVYGVEEYKDLDFPSYLKFLKELMIPIPINLTILEYLSVKVFGDTRIVTEWIYQASFVTLFSIPILFRRKNILKLIISFIFSATFFYASLRIHKGNPQSYDIIFPLLLCITILICKNLETQKEISHLKLLLLGFLLSMLDMLRPFGILIALLICLFVVYILKQKKYKISSYVIPFLPLVFITLPFHYHLYTHHKQLTMTNHSGFNIQRAWPQVMPKRNLVEVDAKPTREGRWPNINTAEHRDNSNYLLSCIIHHIKKHPQDSIKHIIKNIYNFITFKYTLLNYQPEGFIKYCFYTLRFLCFIYLFSQLLKLIKNRSKPLIINTEFLALFLILFQLFIFSLTESGETIRFTIGLLPLLSIFPRFKYKK</sequence>
<protein>
    <recommendedName>
        <fullName evidence="6">Glycosyltransferase RgtA/B/C/D-like domain-containing protein</fullName>
    </recommendedName>
</protein>
<dbReference type="EMBL" id="RQFM01000022">
    <property type="protein sequence ID" value="TGK85137.1"/>
    <property type="molecule type" value="Genomic_DNA"/>
</dbReference>
<feature type="transmembrane region" description="Helical" evidence="1">
    <location>
        <begin position="367"/>
        <end position="385"/>
    </location>
</feature>
<feature type="transmembrane region" description="Helical" evidence="1">
    <location>
        <begin position="50"/>
        <end position="68"/>
    </location>
</feature>
<comment type="caution">
    <text evidence="2">The sequence shown here is derived from an EMBL/GenBank/DDBJ whole genome shotgun (WGS) entry which is preliminary data.</text>
</comment>
<feature type="transmembrane region" description="Helical" evidence="1">
    <location>
        <begin position="397"/>
        <end position="419"/>
    </location>
</feature>
<accession>A0A4R9IMP4</accession>
<keyword evidence="1" id="KW-0472">Membrane</keyword>
<evidence type="ECO:0008006" key="6">
    <source>
        <dbReference type="Google" id="ProtNLM"/>
    </source>
</evidence>
<evidence type="ECO:0000313" key="3">
    <source>
        <dbReference type="EMBL" id="TGK90902.1"/>
    </source>
</evidence>
<evidence type="ECO:0000256" key="1">
    <source>
        <dbReference type="SAM" id="Phobius"/>
    </source>
</evidence>
<keyword evidence="1" id="KW-0812">Transmembrane</keyword>
<dbReference type="OrthoDB" id="7338006at2"/>
<feature type="transmembrane region" description="Helical" evidence="1">
    <location>
        <begin position="425"/>
        <end position="442"/>
    </location>
</feature>
<dbReference type="Proteomes" id="UP000297918">
    <property type="component" value="Unassembled WGS sequence"/>
</dbReference>
<keyword evidence="1" id="KW-1133">Transmembrane helix</keyword>
<feature type="transmembrane region" description="Helical" evidence="1">
    <location>
        <begin position="130"/>
        <end position="146"/>
    </location>
</feature>
<reference evidence="4 5" key="2">
    <citation type="journal article" date="2019" name="PLoS Negl. Trop. Dis.">
        <title>Revisiting the worldwide diversity of Leptospira species in the environment.</title>
        <authorList>
            <person name="Vincent A.T."/>
            <person name="Schiettekatte O."/>
            <person name="Bourhy P."/>
            <person name="Veyrier F.J."/>
            <person name="Picardeau M."/>
        </authorList>
    </citation>
    <scope>NUCLEOTIDE SEQUENCE [LARGE SCALE GENOMIC DNA]</scope>
    <source>
        <strain evidence="2 4">201800280</strain>
        <strain evidence="5">201800281</strain>
    </source>
</reference>
<dbReference type="RefSeq" id="WP_135750007.1">
    <property type="nucleotide sequence ID" value="NZ_RQFL01000024.1"/>
</dbReference>
<keyword evidence="5" id="KW-1185">Reference proteome</keyword>
<dbReference type="EMBL" id="RQFL01000024">
    <property type="protein sequence ID" value="TGK90902.1"/>
    <property type="molecule type" value="Genomic_DNA"/>
</dbReference>
<feature type="transmembrane region" description="Helical" evidence="1">
    <location>
        <begin position="220"/>
        <end position="240"/>
    </location>
</feature>